<dbReference type="Pfam" id="PF17914">
    <property type="entry name" value="HopA1"/>
    <property type="match status" value="1"/>
</dbReference>
<evidence type="ECO:0000313" key="5">
    <source>
        <dbReference type="Proteomes" id="UP000524535"/>
    </source>
</evidence>
<reference evidence="4 5" key="1">
    <citation type="submission" date="2020-08" db="EMBL/GenBank/DDBJ databases">
        <title>Genomic Encyclopedia of Type Strains, Phase IV (KMG-V): Genome sequencing to study the core and pangenomes of soil and plant-associated prokaryotes.</title>
        <authorList>
            <person name="Whitman W."/>
        </authorList>
    </citation>
    <scope>NUCLEOTIDE SEQUENCE [LARGE SCALE GENOMIC DNA]</scope>
    <source>
        <strain evidence="2 5">SEMIA 444</strain>
        <strain evidence="1 4">SEMIA 448</strain>
        <strain evidence="3 6">SEMIA 452</strain>
    </source>
</reference>
<evidence type="ECO:0000313" key="2">
    <source>
        <dbReference type="EMBL" id="MBB4411822.1"/>
    </source>
</evidence>
<proteinExistence type="predicted"/>
<gene>
    <name evidence="2" type="ORF">GGE31_002327</name>
    <name evidence="1" type="ORF">GGE33_002328</name>
    <name evidence="3" type="ORF">GGE35_002329</name>
</gene>
<name>A0A7W6X9P8_9HYPH</name>
<organism evidence="2 5">
    <name type="scientific">Aliirhizobium cellulosilyticum</name>
    <dbReference type="NCBI Taxonomy" id="393664"/>
    <lineage>
        <taxon>Bacteria</taxon>
        <taxon>Pseudomonadati</taxon>
        <taxon>Pseudomonadota</taxon>
        <taxon>Alphaproteobacteria</taxon>
        <taxon>Hyphomicrobiales</taxon>
        <taxon>Rhizobiaceae</taxon>
        <taxon>Aliirhizobium</taxon>
    </lineage>
</organism>
<dbReference type="EMBL" id="JACIGW010000002">
    <property type="protein sequence ID" value="MBB4348586.1"/>
    <property type="molecule type" value="Genomic_DNA"/>
</dbReference>
<accession>A0A7W6X9P8</accession>
<evidence type="ECO:0000313" key="1">
    <source>
        <dbReference type="EMBL" id="MBB4348586.1"/>
    </source>
</evidence>
<dbReference type="AlphaFoldDB" id="A0A7W6X9P8"/>
<dbReference type="Proteomes" id="UP000576087">
    <property type="component" value="Unassembled WGS sequence"/>
</dbReference>
<evidence type="ECO:0000313" key="4">
    <source>
        <dbReference type="Proteomes" id="UP000520770"/>
    </source>
</evidence>
<dbReference type="EMBL" id="JACIGY010000002">
    <property type="protein sequence ID" value="MBB4411822.1"/>
    <property type="molecule type" value="Genomic_DNA"/>
</dbReference>
<dbReference type="InterPro" id="IPR040871">
    <property type="entry name" value="HopA1"/>
</dbReference>
<sequence>MLTLFQLLEQIQPSTEGILTLPAALVEDGQQIRFNAEQERGPLIRQLYSLYHLRVREIATLTVPDIFNGASSSADAHLTRAFSKLFRGRFYESLGWKRQTCENDGVGGHFTRAGVSLHCSAAQIRRMEDDLHHTLLFPCLQTGARPGFFVMHSSHGPANPVQFRVYLNLESSRSITSLYYIWQALDARSMKFSIKVVSSAYRLGRSDSAVIYIAADGLRSCLRELRNLRFDRHFPRLVASTSLFARRVSDGIAVAEEPERRTGDALLSFGQHRASMLAAAIIAARTSGWSTDALIFALRMEGMDPRRAYRNQRVGWIANG</sequence>
<dbReference type="Proteomes" id="UP000520770">
    <property type="component" value="Unassembled WGS sequence"/>
</dbReference>
<evidence type="ECO:0000313" key="3">
    <source>
        <dbReference type="EMBL" id="MBB4446513.1"/>
    </source>
</evidence>
<comment type="caution">
    <text evidence="2">The sequence shown here is derived from an EMBL/GenBank/DDBJ whole genome shotgun (WGS) entry which is preliminary data.</text>
</comment>
<dbReference type="RefSeq" id="WP_183823187.1">
    <property type="nucleotide sequence ID" value="NZ_JACIGW010000002.1"/>
</dbReference>
<keyword evidence="5" id="KW-1185">Reference proteome</keyword>
<evidence type="ECO:0000313" key="6">
    <source>
        <dbReference type="Proteomes" id="UP000576087"/>
    </source>
</evidence>
<dbReference type="EMBL" id="JACIHM010000002">
    <property type="protein sequence ID" value="MBB4446513.1"/>
    <property type="molecule type" value="Genomic_DNA"/>
</dbReference>
<dbReference type="Proteomes" id="UP000524535">
    <property type="component" value="Unassembled WGS sequence"/>
</dbReference>
<protein>
    <submittedName>
        <fullName evidence="2">Uncharacterized protein</fullName>
    </submittedName>
</protein>